<comment type="caution">
    <text evidence="2">The sequence shown here is derived from an EMBL/GenBank/DDBJ whole genome shotgun (WGS) entry which is preliminary data.</text>
</comment>
<organism evidence="2 3">
    <name type="scientific">Fusarium pseudoanthophilum</name>
    <dbReference type="NCBI Taxonomy" id="48495"/>
    <lineage>
        <taxon>Eukaryota</taxon>
        <taxon>Fungi</taxon>
        <taxon>Dikarya</taxon>
        <taxon>Ascomycota</taxon>
        <taxon>Pezizomycotina</taxon>
        <taxon>Sordariomycetes</taxon>
        <taxon>Hypocreomycetidae</taxon>
        <taxon>Hypocreales</taxon>
        <taxon>Nectriaceae</taxon>
        <taxon>Fusarium</taxon>
        <taxon>Fusarium fujikuroi species complex</taxon>
    </lineage>
</organism>
<accession>A0A8H5NQA5</accession>
<protein>
    <submittedName>
        <fullName evidence="2">Ankyrin repeat-containing protein</fullName>
    </submittedName>
</protein>
<sequence length="772" mass="87218">MADPLSVAGLALAVASLGLQVTGGITDYFDSLKSRDQDIASIIQQNDTLRKTLQIIESSISRFQNDHGTATETLRQFLDSSIEELKALEAMVATLNIDDQGTASRRNKARNKGKQLLCPFHRPKVEQMAAKLHHINATLQLGLQSLGLSVSQLGSEKLASIQATSQTISSDLLVVQSEVSSISTPIRGMQTTMSQFETRFNGLENLLGQLLVQGSAINGTLQGMTPEIVTGRLLRKPAVLQEMCDAVETRAQHNPRRNIPATSENATQIEKTVKRYTGAKKASPRAVDKHNQSLVHYMADRIREVYDYDSSQSQADYWQSSPLLNLLQYLLINEAPANKYNTNGVADCAVPISSNLSQVLNNASKRCKLRYVRHMKDRRDRLKQLGLDNLSRVDIERLALESKHILDYNAFEVTRLLEEDNFRIPSSLAISDWNSGPVSVYGKLESPEDAEIFFRSGFGDTGAWCDTEIMEQKRILGLRWLPYLRWLVNHGGISNQLPLSSSKDIFGCHCIFWAIGYHIRKSWKRTGVLIYPSTESESSSSLLTPCVLEDEISWFHEVHNAVFTASVEDTCSCECSIGGHTMLRLLLKGLVDDCRYHLEPRRYHTGSSEGRASSGQESLEGYDTREKSLLKLIDDFITYLEHFYCHLRPRHHYATLRYITHTALGIHHSCYIDKDSCRACEGLFYPVKDGFEYDESHKLGLLEDLLEEFNGSITSILEDPEQGLRDLIYFWERTWVRRMVEVLNILEGDDLPEDERRRAEEIGVMWDNVAMD</sequence>
<keyword evidence="3" id="KW-1185">Reference proteome</keyword>
<dbReference type="AlphaFoldDB" id="A0A8H5NQA5"/>
<evidence type="ECO:0000256" key="1">
    <source>
        <dbReference type="SAM" id="SignalP"/>
    </source>
</evidence>
<dbReference type="EMBL" id="JAAOAR010000713">
    <property type="protein sequence ID" value="KAF5574852.1"/>
    <property type="molecule type" value="Genomic_DNA"/>
</dbReference>
<keyword evidence="1" id="KW-0732">Signal</keyword>
<evidence type="ECO:0000313" key="3">
    <source>
        <dbReference type="Proteomes" id="UP000544095"/>
    </source>
</evidence>
<reference evidence="2 3" key="1">
    <citation type="submission" date="2020-05" db="EMBL/GenBank/DDBJ databases">
        <title>Identification and distribution of gene clusters putatively required for synthesis of sphingolipid metabolism inhibitors in phylogenetically diverse species of the filamentous fungus Fusarium.</title>
        <authorList>
            <person name="Kim H.-S."/>
            <person name="Busman M."/>
            <person name="Brown D.W."/>
            <person name="Divon H."/>
            <person name="Uhlig S."/>
            <person name="Proctor R.H."/>
        </authorList>
    </citation>
    <scope>NUCLEOTIDE SEQUENCE [LARGE SCALE GENOMIC DNA]</scope>
    <source>
        <strain evidence="2 3">NRRL 25211</strain>
    </source>
</reference>
<proteinExistence type="predicted"/>
<feature type="chain" id="PRO_5034905860" evidence="1">
    <location>
        <begin position="25"/>
        <end position="772"/>
    </location>
</feature>
<evidence type="ECO:0000313" key="2">
    <source>
        <dbReference type="EMBL" id="KAF5574852.1"/>
    </source>
</evidence>
<feature type="signal peptide" evidence="1">
    <location>
        <begin position="1"/>
        <end position="24"/>
    </location>
</feature>
<gene>
    <name evidence="2" type="ORF">FPANT_11572</name>
</gene>
<dbReference type="Proteomes" id="UP000544095">
    <property type="component" value="Unassembled WGS sequence"/>
</dbReference>
<name>A0A8H5NQA5_9HYPO</name>